<evidence type="ECO:0000313" key="2">
    <source>
        <dbReference type="Proteomes" id="UP000250321"/>
    </source>
</evidence>
<dbReference type="EMBL" id="PJQY01000388">
    <property type="protein sequence ID" value="PQQ11630.1"/>
    <property type="molecule type" value="Genomic_DNA"/>
</dbReference>
<evidence type="ECO:0000313" key="1">
    <source>
        <dbReference type="EMBL" id="PQQ11630.1"/>
    </source>
</evidence>
<gene>
    <name evidence="1" type="ORF">Pyn_10055</name>
</gene>
<protein>
    <submittedName>
        <fullName evidence="1">E3 ubiquitin-protein ligase UPL1</fullName>
    </submittedName>
</protein>
<accession>A0A314YYQ5</accession>
<comment type="caution">
    <text evidence="1">The sequence shown here is derived from an EMBL/GenBank/DDBJ whole genome shotgun (WGS) entry which is preliminary data.</text>
</comment>
<sequence>MAPVISRDPVVFMKAAAAVCQLETSGGRTFIVLLKEKEKEKEKSKVSAVEAGLSSNECVRIPENKLHDGSGKCSKNHKKIPANLTHVIDQLLEIVLKYHFPKSQEDCVNNLSAMEVDEPATKVKGKSKVDETRKLESESERSAGLAKVTFVLKLLSDIL</sequence>
<dbReference type="OrthoDB" id="1725566at2759"/>
<reference evidence="1 2" key="1">
    <citation type="submission" date="2018-02" db="EMBL/GenBank/DDBJ databases">
        <title>Draft genome of wild Prunus yedoensis var. nudiflora.</title>
        <authorList>
            <person name="Baek S."/>
            <person name="Kim J.-H."/>
            <person name="Choi K."/>
            <person name="Kim G.-B."/>
            <person name="Cho A."/>
            <person name="Jang H."/>
            <person name="Shin C.-H."/>
            <person name="Yu H.-J."/>
            <person name="Mun J.-H."/>
        </authorList>
    </citation>
    <scope>NUCLEOTIDE SEQUENCE [LARGE SCALE GENOMIC DNA]</scope>
    <source>
        <strain evidence="2">cv. Jeju island</strain>
        <tissue evidence="1">Leaf</tissue>
    </source>
</reference>
<dbReference type="AlphaFoldDB" id="A0A314YYQ5"/>
<organism evidence="1 2">
    <name type="scientific">Prunus yedoensis var. nudiflora</name>
    <dbReference type="NCBI Taxonomy" id="2094558"/>
    <lineage>
        <taxon>Eukaryota</taxon>
        <taxon>Viridiplantae</taxon>
        <taxon>Streptophyta</taxon>
        <taxon>Embryophyta</taxon>
        <taxon>Tracheophyta</taxon>
        <taxon>Spermatophyta</taxon>
        <taxon>Magnoliopsida</taxon>
        <taxon>eudicotyledons</taxon>
        <taxon>Gunneridae</taxon>
        <taxon>Pentapetalae</taxon>
        <taxon>rosids</taxon>
        <taxon>fabids</taxon>
        <taxon>Rosales</taxon>
        <taxon>Rosaceae</taxon>
        <taxon>Amygdaloideae</taxon>
        <taxon>Amygdaleae</taxon>
        <taxon>Prunus</taxon>
    </lineage>
</organism>
<name>A0A314YYQ5_PRUYE</name>
<proteinExistence type="predicted"/>
<keyword evidence="2" id="KW-1185">Reference proteome</keyword>
<dbReference type="Proteomes" id="UP000250321">
    <property type="component" value="Unassembled WGS sequence"/>
</dbReference>
<dbReference type="STRING" id="2094558.A0A314YYQ5"/>